<protein>
    <submittedName>
        <fullName evidence="2">Uncharacterized protein</fullName>
    </submittedName>
</protein>
<gene>
    <name evidence="2" type="ORF">HAX54_000940</name>
</gene>
<accession>A0ABS8T3P1</accession>
<feature type="signal peptide" evidence="1">
    <location>
        <begin position="1"/>
        <end position="18"/>
    </location>
</feature>
<evidence type="ECO:0000313" key="3">
    <source>
        <dbReference type="Proteomes" id="UP000823775"/>
    </source>
</evidence>
<keyword evidence="1" id="KW-0732">Signal</keyword>
<proteinExistence type="predicted"/>
<reference evidence="2 3" key="1">
    <citation type="journal article" date="2021" name="BMC Genomics">
        <title>Datura genome reveals duplications of psychoactive alkaloid biosynthetic genes and high mutation rate following tissue culture.</title>
        <authorList>
            <person name="Rajewski A."/>
            <person name="Carter-House D."/>
            <person name="Stajich J."/>
            <person name="Litt A."/>
        </authorList>
    </citation>
    <scope>NUCLEOTIDE SEQUENCE [LARGE SCALE GENOMIC DNA]</scope>
    <source>
        <strain evidence="2">AR-01</strain>
    </source>
</reference>
<feature type="chain" id="PRO_5045955266" evidence="1">
    <location>
        <begin position="19"/>
        <end position="140"/>
    </location>
</feature>
<name>A0ABS8T3P1_DATST</name>
<evidence type="ECO:0000313" key="2">
    <source>
        <dbReference type="EMBL" id="MCD7465264.1"/>
    </source>
</evidence>
<organism evidence="2 3">
    <name type="scientific">Datura stramonium</name>
    <name type="common">Jimsonweed</name>
    <name type="synonym">Common thornapple</name>
    <dbReference type="NCBI Taxonomy" id="4076"/>
    <lineage>
        <taxon>Eukaryota</taxon>
        <taxon>Viridiplantae</taxon>
        <taxon>Streptophyta</taxon>
        <taxon>Embryophyta</taxon>
        <taxon>Tracheophyta</taxon>
        <taxon>Spermatophyta</taxon>
        <taxon>Magnoliopsida</taxon>
        <taxon>eudicotyledons</taxon>
        <taxon>Gunneridae</taxon>
        <taxon>Pentapetalae</taxon>
        <taxon>asterids</taxon>
        <taxon>lamiids</taxon>
        <taxon>Solanales</taxon>
        <taxon>Solanaceae</taxon>
        <taxon>Solanoideae</taxon>
        <taxon>Datureae</taxon>
        <taxon>Datura</taxon>
    </lineage>
</organism>
<dbReference type="EMBL" id="JACEIK010001033">
    <property type="protein sequence ID" value="MCD7465264.1"/>
    <property type="molecule type" value="Genomic_DNA"/>
</dbReference>
<keyword evidence="3" id="KW-1185">Reference proteome</keyword>
<evidence type="ECO:0000256" key="1">
    <source>
        <dbReference type="SAM" id="SignalP"/>
    </source>
</evidence>
<sequence length="140" mass="16592">MKSTLIFAAKFWWAVVRLRLFPTGRDNTSDKYRVLGFFVARAVTTTLEPYKNLHAHIDDMEERPLEFPIAEFEESEDDVPFIDLLAEKPKEARKRLRDGVVDEGKSYKKKNHKNSKQERAELRETLKWSRVEEEMCIEKM</sequence>
<comment type="caution">
    <text evidence="2">The sequence shown here is derived from an EMBL/GenBank/DDBJ whole genome shotgun (WGS) entry which is preliminary data.</text>
</comment>
<dbReference type="Proteomes" id="UP000823775">
    <property type="component" value="Unassembled WGS sequence"/>
</dbReference>